<dbReference type="InterPro" id="IPR024981">
    <property type="entry name" value="DUF3887"/>
</dbReference>
<accession>A0A660SHJ7</accession>
<evidence type="ECO:0000313" key="3">
    <source>
        <dbReference type="Proteomes" id="UP000268469"/>
    </source>
</evidence>
<feature type="domain" description="DUF3887" evidence="1">
    <location>
        <begin position="39"/>
        <end position="116"/>
    </location>
</feature>
<dbReference type="Gene3D" id="3.10.450.590">
    <property type="match status" value="1"/>
</dbReference>
<gene>
    <name evidence="2" type="ORF">DRP53_05840</name>
</gene>
<evidence type="ECO:0000313" key="2">
    <source>
        <dbReference type="EMBL" id="RKX70177.1"/>
    </source>
</evidence>
<reference evidence="2 3" key="1">
    <citation type="submission" date="2018-06" db="EMBL/GenBank/DDBJ databases">
        <title>Extensive metabolic versatility and redundancy in microbially diverse, dynamic hydrothermal sediments.</title>
        <authorList>
            <person name="Dombrowski N."/>
            <person name="Teske A."/>
            <person name="Baker B.J."/>
        </authorList>
    </citation>
    <scope>NUCLEOTIDE SEQUENCE [LARGE SCALE GENOMIC DNA]</scope>
    <source>
        <strain evidence="2">B36_G15</strain>
    </source>
</reference>
<comment type="caution">
    <text evidence="2">The sequence shown here is derived from an EMBL/GenBank/DDBJ whole genome shotgun (WGS) entry which is preliminary data.</text>
</comment>
<evidence type="ECO:0000259" key="1">
    <source>
        <dbReference type="Pfam" id="PF13026"/>
    </source>
</evidence>
<dbReference type="EMBL" id="QNBE01000048">
    <property type="protein sequence ID" value="RKX70177.1"/>
    <property type="molecule type" value="Genomic_DNA"/>
</dbReference>
<dbReference type="Pfam" id="PF13026">
    <property type="entry name" value="DUF3887"/>
    <property type="match status" value="1"/>
</dbReference>
<dbReference type="AlphaFoldDB" id="A0A660SHJ7"/>
<name>A0A660SHJ7_UNCW3</name>
<organism evidence="2 3">
    <name type="scientific">candidate division WOR-3 bacterium</name>
    <dbReference type="NCBI Taxonomy" id="2052148"/>
    <lineage>
        <taxon>Bacteria</taxon>
        <taxon>Bacteria division WOR-3</taxon>
    </lineage>
</organism>
<protein>
    <submittedName>
        <fullName evidence="2">DUF3887 domain-containing protein</fullName>
    </submittedName>
</protein>
<sequence length="134" mass="15853">MKLRLFFLIILVGCGSRERPKVRDVLSYADPIVDTLLAGLDEGKYQKFSRYFDAQMRRALNSNSFMQLRQQIINRVGRYQSRQFDRIGTKGEFIAVIYKCQFENDLVTIRVVFRQEDPNHRVTGLWFTSPRLNR</sequence>
<proteinExistence type="predicted"/>
<dbReference type="Proteomes" id="UP000268469">
    <property type="component" value="Unassembled WGS sequence"/>
</dbReference>